<keyword evidence="7" id="KW-0496">Mitochondrion</keyword>
<keyword evidence="12" id="KW-1185">Reference proteome</keyword>
<keyword evidence="6" id="KW-1133">Transmembrane helix</keyword>
<dbReference type="PRINTS" id="PR00784">
    <property type="entry name" value="MTUNCOUPLING"/>
</dbReference>
<feature type="repeat" description="Solcar" evidence="9">
    <location>
        <begin position="196"/>
        <end position="282"/>
    </location>
</feature>
<evidence type="ECO:0000256" key="2">
    <source>
        <dbReference type="ARBA" id="ARBA00006375"/>
    </source>
</evidence>
<dbReference type="OMA" id="TTRFGAY"/>
<feature type="repeat" description="Solcar" evidence="9">
    <location>
        <begin position="103"/>
        <end position="187"/>
    </location>
</feature>
<dbReference type="InterPro" id="IPR002067">
    <property type="entry name" value="MCP"/>
</dbReference>
<gene>
    <name evidence="11" type="ORF">M427DRAFT_253475</name>
</gene>
<keyword evidence="5" id="KW-0677">Repeat</keyword>
<dbReference type="Proteomes" id="UP000070544">
    <property type="component" value="Unassembled WGS sequence"/>
</dbReference>
<sequence>MSSGTKKATPFWVGGAASCAAASITHPIDLLKVRIQTSQGPKQSYVAVISSIVKGEGIIGLYAGLSASILRQATYSTTRFGVYEELKKHLTSTGNMNFWTQLGSAVIGGTAGGIAGNPFDLANIRMQADSKLPPAERRNYKHAIDAFLRIRREEGTAALFTGLSPNIGRAIVMTSSQLVSYDVVKAQMLASGWFQDNVLTHFGASLLAGLIATTATSPVDVVKTRIMYSPVKGEYKGMIDAFVKIGTKEGPGAFFKGWLSAFIRLGPHTILTFVFFEQIKNLVTR</sequence>
<evidence type="ECO:0000256" key="3">
    <source>
        <dbReference type="ARBA" id="ARBA00022448"/>
    </source>
</evidence>
<feature type="repeat" description="Solcar" evidence="9">
    <location>
        <begin position="5"/>
        <end position="89"/>
    </location>
</feature>
<evidence type="ECO:0000313" key="11">
    <source>
        <dbReference type="EMBL" id="KXS17542.1"/>
    </source>
</evidence>
<evidence type="ECO:0000256" key="9">
    <source>
        <dbReference type="PROSITE-ProRule" id="PRU00282"/>
    </source>
</evidence>
<dbReference type="SUPFAM" id="SSF103506">
    <property type="entry name" value="Mitochondrial carrier"/>
    <property type="match status" value="1"/>
</dbReference>
<keyword evidence="8 9" id="KW-0472">Membrane</keyword>
<dbReference type="AlphaFoldDB" id="A0A139AL72"/>
<keyword evidence="3 10" id="KW-0813">Transport</keyword>
<dbReference type="PROSITE" id="PS50920">
    <property type="entry name" value="SOLCAR"/>
    <property type="match status" value="3"/>
</dbReference>
<dbReference type="GO" id="GO:0055085">
    <property type="term" value="P:transmembrane transport"/>
    <property type="evidence" value="ECO:0007669"/>
    <property type="project" value="InterPro"/>
</dbReference>
<reference evidence="11 12" key="1">
    <citation type="journal article" date="2015" name="Genome Biol. Evol.">
        <title>Phylogenomic analyses indicate that early fungi evolved digesting cell walls of algal ancestors of land plants.</title>
        <authorList>
            <person name="Chang Y."/>
            <person name="Wang S."/>
            <person name="Sekimoto S."/>
            <person name="Aerts A.L."/>
            <person name="Choi C."/>
            <person name="Clum A."/>
            <person name="LaButti K.M."/>
            <person name="Lindquist E.A."/>
            <person name="Yee Ngan C."/>
            <person name="Ohm R.A."/>
            <person name="Salamov A.A."/>
            <person name="Grigoriev I.V."/>
            <person name="Spatafora J.W."/>
            <person name="Berbee M.L."/>
        </authorList>
    </citation>
    <scope>NUCLEOTIDE SEQUENCE [LARGE SCALE GENOMIC DNA]</scope>
    <source>
        <strain evidence="11 12">JEL478</strain>
    </source>
</reference>
<dbReference type="InterPro" id="IPR018108">
    <property type="entry name" value="MCP_transmembrane"/>
</dbReference>
<dbReference type="PROSITE" id="PS51257">
    <property type="entry name" value="PROKAR_LIPOPROTEIN"/>
    <property type="match status" value="1"/>
</dbReference>
<dbReference type="OrthoDB" id="448427at2759"/>
<dbReference type="PANTHER" id="PTHR45618">
    <property type="entry name" value="MITOCHONDRIAL DICARBOXYLATE CARRIER-RELATED"/>
    <property type="match status" value="1"/>
</dbReference>
<evidence type="ECO:0000256" key="5">
    <source>
        <dbReference type="ARBA" id="ARBA00022737"/>
    </source>
</evidence>
<dbReference type="GO" id="GO:0031966">
    <property type="term" value="C:mitochondrial membrane"/>
    <property type="evidence" value="ECO:0007669"/>
    <property type="project" value="UniProtKB-SubCell"/>
</dbReference>
<proteinExistence type="inferred from homology"/>
<evidence type="ECO:0000256" key="1">
    <source>
        <dbReference type="ARBA" id="ARBA00004225"/>
    </source>
</evidence>
<evidence type="ECO:0000256" key="4">
    <source>
        <dbReference type="ARBA" id="ARBA00022692"/>
    </source>
</evidence>
<dbReference type="InterPro" id="IPR023395">
    <property type="entry name" value="MCP_dom_sf"/>
</dbReference>
<protein>
    <submittedName>
        <fullName evidence="11">Mitochondrial dicarboxylate carrier-like protein</fullName>
    </submittedName>
</protein>
<dbReference type="Gene3D" id="1.50.40.10">
    <property type="entry name" value="Mitochondrial carrier domain"/>
    <property type="match status" value="1"/>
</dbReference>
<evidence type="ECO:0000256" key="10">
    <source>
        <dbReference type="RuleBase" id="RU000488"/>
    </source>
</evidence>
<evidence type="ECO:0000256" key="6">
    <source>
        <dbReference type="ARBA" id="ARBA00022989"/>
    </source>
</evidence>
<evidence type="ECO:0000313" key="12">
    <source>
        <dbReference type="Proteomes" id="UP000070544"/>
    </source>
</evidence>
<organism evidence="11 12">
    <name type="scientific">Gonapodya prolifera (strain JEL478)</name>
    <name type="common">Monoblepharis prolifera</name>
    <dbReference type="NCBI Taxonomy" id="1344416"/>
    <lineage>
        <taxon>Eukaryota</taxon>
        <taxon>Fungi</taxon>
        <taxon>Fungi incertae sedis</taxon>
        <taxon>Chytridiomycota</taxon>
        <taxon>Chytridiomycota incertae sedis</taxon>
        <taxon>Monoblepharidomycetes</taxon>
        <taxon>Monoblepharidales</taxon>
        <taxon>Gonapodyaceae</taxon>
        <taxon>Gonapodya</taxon>
    </lineage>
</organism>
<evidence type="ECO:0000256" key="7">
    <source>
        <dbReference type="ARBA" id="ARBA00023128"/>
    </source>
</evidence>
<comment type="similarity">
    <text evidence="2 10">Belongs to the mitochondrial carrier (TC 2.A.29) family.</text>
</comment>
<dbReference type="EMBL" id="KQ965746">
    <property type="protein sequence ID" value="KXS17542.1"/>
    <property type="molecule type" value="Genomic_DNA"/>
</dbReference>
<comment type="subcellular location">
    <subcellularLocation>
        <location evidence="1">Mitochondrion membrane</location>
        <topology evidence="1">Multi-pass membrane protein</topology>
    </subcellularLocation>
</comment>
<accession>A0A139AL72</accession>
<evidence type="ECO:0000256" key="8">
    <source>
        <dbReference type="ARBA" id="ARBA00023136"/>
    </source>
</evidence>
<keyword evidence="4 9" id="KW-0812">Transmembrane</keyword>
<dbReference type="InterPro" id="IPR050391">
    <property type="entry name" value="Mito_Metabolite_Transporter"/>
</dbReference>
<name>A0A139AL72_GONPJ</name>
<dbReference type="Pfam" id="PF00153">
    <property type="entry name" value="Mito_carr"/>
    <property type="match status" value="3"/>
</dbReference>